<evidence type="ECO:0000259" key="1">
    <source>
        <dbReference type="Pfam" id="PF01433"/>
    </source>
</evidence>
<reference evidence="2 3" key="1">
    <citation type="submission" date="2013-05" db="EMBL/GenBank/DDBJ databases">
        <title>Genome assembly of Chondromyces apiculatus DSM 436.</title>
        <authorList>
            <person name="Sharma G."/>
            <person name="Khatri I."/>
            <person name="Kaur C."/>
            <person name="Mayilraj S."/>
            <person name="Subramanian S."/>
        </authorList>
    </citation>
    <scope>NUCLEOTIDE SEQUENCE [LARGE SCALE GENOMIC DNA]</scope>
    <source>
        <strain evidence="2 3">DSM 436</strain>
    </source>
</reference>
<dbReference type="RefSeq" id="WP_044248005.1">
    <property type="nucleotide sequence ID" value="NZ_ASRX01000065.1"/>
</dbReference>
<dbReference type="GO" id="GO:0008270">
    <property type="term" value="F:zinc ion binding"/>
    <property type="evidence" value="ECO:0007669"/>
    <property type="project" value="InterPro"/>
</dbReference>
<feature type="domain" description="Peptidase M1 membrane alanine aminopeptidase" evidence="1">
    <location>
        <begin position="343"/>
        <end position="539"/>
    </location>
</feature>
<dbReference type="GO" id="GO:0008237">
    <property type="term" value="F:metallopeptidase activity"/>
    <property type="evidence" value="ECO:0007669"/>
    <property type="project" value="InterPro"/>
</dbReference>
<dbReference type="CDD" id="cd09604">
    <property type="entry name" value="M1_APN_like"/>
    <property type="match status" value="1"/>
</dbReference>
<dbReference type="EMBL" id="ASRX01000065">
    <property type="protein sequence ID" value="EYF02174.1"/>
    <property type="molecule type" value="Genomic_DNA"/>
</dbReference>
<keyword evidence="3" id="KW-1185">Reference proteome</keyword>
<dbReference type="Pfam" id="PF01433">
    <property type="entry name" value="Peptidase_M1"/>
    <property type="match status" value="1"/>
</dbReference>
<evidence type="ECO:0000313" key="3">
    <source>
        <dbReference type="Proteomes" id="UP000019678"/>
    </source>
</evidence>
<dbReference type="STRING" id="1192034.CAP_7385"/>
<dbReference type="Gene3D" id="1.10.390.10">
    <property type="entry name" value="Neutral Protease Domain 2"/>
    <property type="match status" value="1"/>
</dbReference>
<dbReference type="InterPro" id="IPR014782">
    <property type="entry name" value="Peptidase_M1_dom"/>
</dbReference>
<comment type="caution">
    <text evidence="2">The sequence shown here is derived from an EMBL/GenBank/DDBJ whole genome shotgun (WGS) entry which is preliminary data.</text>
</comment>
<dbReference type="Proteomes" id="UP000019678">
    <property type="component" value="Unassembled WGS sequence"/>
</dbReference>
<protein>
    <recommendedName>
        <fullName evidence="1">Peptidase M1 membrane alanine aminopeptidase domain-containing protein</fullName>
    </recommendedName>
</protein>
<dbReference type="eggNOG" id="COG0308">
    <property type="taxonomic scope" value="Bacteria"/>
</dbReference>
<dbReference type="OrthoDB" id="9814383at2"/>
<dbReference type="InterPro" id="IPR027268">
    <property type="entry name" value="Peptidase_M4/M1_CTD_sf"/>
</dbReference>
<dbReference type="SUPFAM" id="SSF55486">
    <property type="entry name" value="Metalloproteases ('zincins'), catalytic domain"/>
    <property type="match status" value="1"/>
</dbReference>
<name>A0A017SYW7_9BACT</name>
<dbReference type="AlphaFoldDB" id="A0A017SYW7"/>
<sequence length="753" mass="82796">MLLRPTRGRTAGTFPAALSTTRLCLLAAACTTTVGAPEVALALDLPPVPVSYRIEAELHPDTRGLEGKEEIRWRNETGESIAALPMHLYLNGFAHQETTWMRESAPRRPGESELLARNPDPWGYMEPVTITQRVGNEEREVSWRPIQPDDGNPFDRSLGEITLAQPAAPGEVVVLNVTFTGRLPEPMARTGGGRGYFLVGQWYPKIGVIEPAGVRHAPAARRAARQFHGPTEFYADFADYDVTFATPPGWMVGATGRLAPPAAGMAPRTDGLVTARYTQRAVIDFALVASQHLVDRWERHSPAGGGPTVDIRYMVPAGTEHQIPRWHQSIAGALDVLGSRVGPYPYDVLTVVMPPFWAGATGGMEYPTFITGGSGDRLVDNPLLSQVRLGEVVNIHEFGHQYFHGLLASNEQEEAFLDEGFNSYWEGEITRALYGDAASLGYVLGRRVEGAELGALRLGSAAETIHEPMRKRPTWLFEDGTWSLQAYPRSAVTFATAAALFGQERVDRVFAEYFRRFVFKHPDTEDFLKVAAEVGGAEFEAFCREAFGKDHLPDYAVTDADVTRFKVPLGRIITAEGPLVVTRENRAQHAGVGLPEEAREEDGQVLVEILDPGWVSGSEERTGTIQRVKMKPEQLAPFPDHRGHRADDGHFTSEVTITGPGWATLPVEVLLRFADGAVVHDTWDGRARWRRYRVLRGAPLVDARVDPAHKIQVDAAPQNNALAVDADEGFARDWGFWLGAVAEWIAGGASLWL</sequence>
<proteinExistence type="predicted"/>
<evidence type="ECO:0000313" key="2">
    <source>
        <dbReference type="EMBL" id="EYF02174.1"/>
    </source>
</evidence>
<organism evidence="2 3">
    <name type="scientific">Chondromyces apiculatus DSM 436</name>
    <dbReference type="NCBI Taxonomy" id="1192034"/>
    <lineage>
        <taxon>Bacteria</taxon>
        <taxon>Pseudomonadati</taxon>
        <taxon>Myxococcota</taxon>
        <taxon>Polyangia</taxon>
        <taxon>Polyangiales</taxon>
        <taxon>Polyangiaceae</taxon>
        <taxon>Chondromyces</taxon>
    </lineage>
</organism>
<gene>
    <name evidence="2" type="ORF">CAP_7385</name>
</gene>
<accession>A0A017SYW7</accession>